<dbReference type="RefSeq" id="WP_172504977.1">
    <property type="nucleotide sequence ID" value="NZ_OENE01000007.1"/>
</dbReference>
<feature type="region of interest" description="Disordered" evidence="1">
    <location>
        <begin position="297"/>
        <end position="318"/>
    </location>
</feature>
<dbReference type="EMBL" id="OENE01000007">
    <property type="protein sequence ID" value="SOU88106.1"/>
    <property type="molecule type" value="Genomic_DNA"/>
</dbReference>
<sequence length="318" mass="36767">MKPLKLLFLYITTSVMISSCVVQNEVIDHIDYTENTPFSLSQYVSSYDLWYVDYNSTTGTNEIPFLSKAFTVSFLNGNMYANNNIVDIGKTGNGLGVLVGNYQANGSVLQTNHTLDNQHDFEVIQLSENEIRIDDLHQNISYFLTGYQRDNFDYDKLFYENIEYLLQEYVAWEKIDENGGYENPFDTENFLQFTPENDVTFYSSHDFLGTNIDFIKWDYVGAYEIATIKGYNDLLLLTLNYNTNAIDSVEKFELKIINDQTISLYHISSKTTYTFLGKGFIQHLRSSTKNTVNTAKNSVRNNSRKRTKIQRKIVDKQN</sequence>
<evidence type="ECO:0008006" key="4">
    <source>
        <dbReference type="Google" id="ProtNLM"/>
    </source>
</evidence>
<proteinExistence type="predicted"/>
<protein>
    <recommendedName>
        <fullName evidence="4">Nicotinic acid mononucleotide adenyltransferase</fullName>
    </recommendedName>
</protein>
<feature type="compositionally biased region" description="Basic residues" evidence="1">
    <location>
        <begin position="302"/>
        <end position="311"/>
    </location>
</feature>
<evidence type="ECO:0000313" key="2">
    <source>
        <dbReference type="EMBL" id="SOU88106.1"/>
    </source>
</evidence>
<reference evidence="2 3" key="1">
    <citation type="submission" date="2017-11" db="EMBL/GenBank/DDBJ databases">
        <authorList>
            <person name="Duchaud E."/>
        </authorList>
    </citation>
    <scope>NUCLEOTIDE SEQUENCE [LARGE SCALE GENOMIC DNA]</scope>
    <source>
        <strain evidence="2 3">TNO010</strain>
    </source>
</reference>
<dbReference type="PROSITE" id="PS51257">
    <property type="entry name" value="PROKAR_LIPOPROTEIN"/>
    <property type="match status" value="1"/>
</dbReference>
<dbReference type="Proteomes" id="UP000490060">
    <property type="component" value="Unassembled WGS sequence"/>
</dbReference>
<accession>A0A2I2M6C8</accession>
<organism evidence="2 3">
    <name type="scientific">Tenacibaculum finnmarkense genomovar ulcerans</name>
    <dbReference type="NCBI Taxonomy" id="2781388"/>
    <lineage>
        <taxon>Bacteria</taxon>
        <taxon>Pseudomonadati</taxon>
        <taxon>Bacteroidota</taxon>
        <taxon>Flavobacteriia</taxon>
        <taxon>Flavobacteriales</taxon>
        <taxon>Flavobacteriaceae</taxon>
        <taxon>Tenacibaculum</taxon>
        <taxon>Tenacibaculum finnmarkense</taxon>
    </lineage>
</organism>
<name>A0A2I2M6C8_9FLAO</name>
<gene>
    <name evidence="2" type="ORF">TNO010_150056</name>
</gene>
<evidence type="ECO:0000313" key="3">
    <source>
        <dbReference type="Proteomes" id="UP000490060"/>
    </source>
</evidence>
<evidence type="ECO:0000256" key="1">
    <source>
        <dbReference type="SAM" id="MobiDB-lite"/>
    </source>
</evidence>
<dbReference type="AlphaFoldDB" id="A0A2I2M6C8"/>